<comment type="similarity">
    <text evidence="2 7">Belongs to the MIP/aquaporin (TC 1.A.8) family.</text>
</comment>
<keyword evidence="4 7" id="KW-0812">Transmembrane</keyword>
<dbReference type="Gene3D" id="1.20.1080.10">
    <property type="entry name" value="Glycerol uptake facilitator protein"/>
    <property type="match status" value="1"/>
</dbReference>
<dbReference type="RefSeq" id="XP_020640191.1">
    <property type="nucleotide sequence ID" value="XM_020784532.2"/>
</dbReference>
<proteinExistence type="inferred from homology"/>
<dbReference type="GO" id="GO:0015250">
    <property type="term" value="F:water channel activity"/>
    <property type="evidence" value="ECO:0007669"/>
    <property type="project" value="TreeGrafter"/>
</dbReference>
<dbReference type="GO" id="GO:0015670">
    <property type="term" value="P:carbon dioxide transport"/>
    <property type="evidence" value="ECO:0007669"/>
    <property type="project" value="TreeGrafter"/>
</dbReference>
<feature type="transmembrane region" description="Helical" evidence="8">
    <location>
        <begin position="132"/>
        <end position="153"/>
    </location>
</feature>
<evidence type="ECO:0000256" key="3">
    <source>
        <dbReference type="ARBA" id="ARBA00022448"/>
    </source>
</evidence>
<evidence type="ECO:0000256" key="8">
    <source>
        <dbReference type="SAM" id="Phobius"/>
    </source>
</evidence>
<reference evidence="10" key="2">
    <citation type="submission" date="2025-08" db="UniProtKB">
        <authorList>
            <consortium name="RefSeq"/>
        </authorList>
    </citation>
    <scope>IDENTIFICATION</scope>
</reference>
<dbReference type="NCBIfam" id="TIGR00861">
    <property type="entry name" value="MIP"/>
    <property type="match status" value="1"/>
</dbReference>
<evidence type="ECO:0000256" key="7">
    <source>
        <dbReference type="RuleBase" id="RU000477"/>
    </source>
</evidence>
<dbReference type="Pfam" id="PF00230">
    <property type="entry name" value="MIP"/>
    <property type="match status" value="1"/>
</dbReference>
<dbReference type="PANTHER" id="PTHR19139:SF38">
    <property type="entry name" value="AQUAPORIN-5"/>
    <property type="match status" value="1"/>
</dbReference>
<name>A0A6J0SUX1_9SAUR</name>
<reference evidence="9" key="1">
    <citation type="submission" date="2025-05" db="UniProtKB">
        <authorList>
            <consortium name="RefSeq"/>
        </authorList>
    </citation>
    <scope>NUCLEOTIDE SEQUENCE [LARGE SCALE GENOMIC DNA]</scope>
</reference>
<organism evidence="9 10">
    <name type="scientific">Pogona vitticeps</name>
    <name type="common">central bearded dragon</name>
    <dbReference type="NCBI Taxonomy" id="103695"/>
    <lineage>
        <taxon>Eukaryota</taxon>
        <taxon>Metazoa</taxon>
        <taxon>Chordata</taxon>
        <taxon>Craniata</taxon>
        <taxon>Vertebrata</taxon>
        <taxon>Euteleostomi</taxon>
        <taxon>Lepidosauria</taxon>
        <taxon>Squamata</taxon>
        <taxon>Bifurcata</taxon>
        <taxon>Unidentata</taxon>
        <taxon>Episquamata</taxon>
        <taxon>Toxicofera</taxon>
        <taxon>Iguania</taxon>
        <taxon>Acrodonta</taxon>
        <taxon>Agamidae</taxon>
        <taxon>Amphibolurinae</taxon>
        <taxon>Pogona</taxon>
    </lineage>
</organism>
<dbReference type="Proteomes" id="UP001652642">
    <property type="component" value="Chromosome 2"/>
</dbReference>
<gene>
    <name evidence="10" type="primary">LOC110074398</name>
</gene>
<keyword evidence="6 8" id="KW-0472">Membrane</keyword>
<evidence type="ECO:0000313" key="10">
    <source>
        <dbReference type="RefSeq" id="XP_020640191.1"/>
    </source>
</evidence>
<dbReference type="AlphaFoldDB" id="A0A6J0SUX1"/>
<keyword evidence="5 8" id="KW-1133">Transmembrane helix</keyword>
<feature type="transmembrane region" description="Helical" evidence="8">
    <location>
        <begin position="20"/>
        <end position="41"/>
    </location>
</feature>
<evidence type="ECO:0000256" key="6">
    <source>
        <dbReference type="ARBA" id="ARBA00023136"/>
    </source>
</evidence>
<evidence type="ECO:0000256" key="4">
    <source>
        <dbReference type="ARBA" id="ARBA00022692"/>
    </source>
</evidence>
<dbReference type="InParanoid" id="A0A6J0SUX1"/>
<feature type="transmembrane region" description="Helical" evidence="8">
    <location>
        <begin position="90"/>
        <end position="112"/>
    </location>
</feature>
<dbReference type="InterPro" id="IPR023271">
    <property type="entry name" value="Aquaporin-like"/>
</dbReference>
<protein>
    <submittedName>
        <fullName evidence="10">Aquaporin-5-like</fullName>
    </submittedName>
</protein>
<dbReference type="SUPFAM" id="SSF81338">
    <property type="entry name" value="Aquaporin-like"/>
    <property type="match status" value="1"/>
</dbReference>
<comment type="subcellular location">
    <subcellularLocation>
        <location evidence="1">Membrane</location>
        <topology evidence="1">Multi-pass membrane protein</topology>
    </subcellularLocation>
</comment>
<evidence type="ECO:0000256" key="1">
    <source>
        <dbReference type="ARBA" id="ARBA00004141"/>
    </source>
</evidence>
<dbReference type="InterPro" id="IPR000425">
    <property type="entry name" value="MIP"/>
</dbReference>
<keyword evidence="3 7" id="KW-0813">Transport</keyword>
<sequence>MDAPRPRQQEFFSIKFAKAVLCEFVATVIFIFIALGSAMKWPSEQPSILQISLASGLTICTLVQAFGHISGTHLNPAVTVAYFVGNQISIIRLVLYVVLQLLGAIIGAGILYTVTPPEVRRTLPLNELSSGITPGEALVVETILTFSVVMCIFSSTDKRRTDSRGNSALSIGLAVTMAHLTGIYYTGCSINPARSFGPAVIMETFNGSHWVFWIGPFLGAIFASVIYNYLLYPRKLSMEERIAIVKGFFIPEYEWRDTPEAGRTWT</sequence>
<dbReference type="InterPro" id="IPR022357">
    <property type="entry name" value="MIP_CS"/>
</dbReference>
<dbReference type="OrthoDB" id="3222at2759"/>
<dbReference type="CDD" id="cd00333">
    <property type="entry name" value="MIP"/>
    <property type="match status" value="1"/>
</dbReference>
<dbReference type="KEGG" id="pvt:110074398"/>
<accession>A0A6J0SUX1</accession>
<keyword evidence="9" id="KW-1185">Reference proteome</keyword>
<dbReference type="GO" id="GO:0016324">
    <property type="term" value="C:apical plasma membrane"/>
    <property type="evidence" value="ECO:0007669"/>
    <property type="project" value="TreeGrafter"/>
</dbReference>
<dbReference type="GeneID" id="110074398"/>
<dbReference type="InterPro" id="IPR034294">
    <property type="entry name" value="Aquaporin_transptr"/>
</dbReference>
<dbReference type="PANTHER" id="PTHR19139">
    <property type="entry name" value="AQUAPORIN TRANSPORTER"/>
    <property type="match status" value="1"/>
</dbReference>
<dbReference type="PROSITE" id="PS00221">
    <property type="entry name" value="MIP"/>
    <property type="match status" value="1"/>
</dbReference>
<feature type="transmembrane region" description="Helical" evidence="8">
    <location>
        <begin position="47"/>
        <end position="69"/>
    </location>
</feature>
<feature type="transmembrane region" description="Helical" evidence="8">
    <location>
        <begin position="210"/>
        <end position="232"/>
    </location>
</feature>
<evidence type="ECO:0000313" key="9">
    <source>
        <dbReference type="Proteomes" id="UP001652642"/>
    </source>
</evidence>
<feature type="transmembrane region" description="Helical" evidence="8">
    <location>
        <begin position="165"/>
        <end position="185"/>
    </location>
</feature>
<evidence type="ECO:0000256" key="2">
    <source>
        <dbReference type="ARBA" id="ARBA00006175"/>
    </source>
</evidence>
<dbReference type="PRINTS" id="PR00783">
    <property type="entry name" value="MINTRINSICP"/>
</dbReference>
<evidence type="ECO:0000256" key="5">
    <source>
        <dbReference type="ARBA" id="ARBA00022989"/>
    </source>
</evidence>